<dbReference type="InterPro" id="IPR020843">
    <property type="entry name" value="ER"/>
</dbReference>
<keyword evidence="4" id="KW-0521">NADP</keyword>
<dbReference type="InterPro" id="IPR051603">
    <property type="entry name" value="Zinc-ADH_QOR/CCCR"/>
</dbReference>
<dbReference type="Gene3D" id="3.40.50.720">
    <property type="entry name" value="NAD(P)-binding Rossmann-like Domain"/>
    <property type="match status" value="1"/>
</dbReference>
<proteinExistence type="predicted"/>
<dbReference type="SMART" id="SM00829">
    <property type="entry name" value="PKS_ER"/>
    <property type="match status" value="1"/>
</dbReference>
<dbReference type="InterPro" id="IPR011032">
    <property type="entry name" value="GroES-like_sf"/>
</dbReference>
<evidence type="ECO:0000256" key="1">
    <source>
        <dbReference type="ARBA" id="ARBA00004496"/>
    </source>
</evidence>
<feature type="domain" description="Enoyl reductase (ER)" evidence="7">
    <location>
        <begin position="10"/>
        <end position="353"/>
    </location>
</feature>
<dbReference type="InterPro" id="IPR013149">
    <property type="entry name" value="ADH-like_C"/>
</dbReference>
<dbReference type="Gene3D" id="3.90.180.10">
    <property type="entry name" value="Medium-chain alcohol dehydrogenases, catalytic domain"/>
    <property type="match status" value="1"/>
</dbReference>
<organism evidence="8 9">
    <name type="scientific">Pseudomonas lalucatii</name>
    <dbReference type="NCBI Taxonomy" id="1424203"/>
    <lineage>
        <taxon>Bacteria</taxon>
        <taxon>Pseudomonadati</taxon>
        <taxon>Pseudomonadota</taxon>
        <taxon>Gammaproteobacteria</taxon>
        <taxon>Pseudomonadales</taxon>
        <taxon>Pseudomonadaceae</taxon>
        <taxon>Pseudomonas</taxon>
    </lineage>
</organism>
<reference evidence="8 9" key="1">
    <citation type="journal article" date="2021" name="Syst. Appl. Microbiol.">
        <title>Pseudomonas lalucatii sp. nov. isolated from Vallgornera, a karstic cave in Mallorca, Western Mediterranean.</title>
        <authorList>
            <person name="Busquets A."/>
            <person name="Mulet M."/>
            <person name="Gomila M."/>
            <person name="Garcia-Valdes E."/>
        </authorList>
    </citation>
    <scope>NUCLEOTIDE SEQUENCE [LARGE SCALE GENOMIC DNA]</scope>
    <source>
        <strain evidence="8 9">R1b54</strain>
    </source>
</reference>
<evidence type="ECO:0000313" key="9">
    <source>
        <dbReference type="Proteomes" id="UP001196601"/>
    </source>
</evidence>
<dbReference type="PANTHER" id="PTHR44154:SF1">
    <property type="entry name" value="QUINONE OXIDOREDUCTASE"/>
    <property type="match status" value="1"/>
</dbReference>
<evidence type="ECO:0000256" key="3">
    <source>
        <dbReference type="ARBA" id="ARBA00022490"/>
    </source>
</evidence>
<evidence type="ECO:0000256" key="6">
    <source>
        <dbReference type="ARBA" id="ARBA00022990"/>
    </source>
</evidence>
<evidence type="ECO:0000256" key="2">
    <source>
        <dbReference type="ARBA" id="ARBA00011881"/>
    </source>
</evidence>
<dbReference type="EMBL" id="JADPMV010000002">
    <property type="protein sequence ID" value="MBS7663730.1"/>
    <property type="molecule type" value="Genomic_DNA"/>
</dbReference>
<comment type="subunit">
    <text evidence="2">Homotetramer.</text>
</comment>
<keyword evidence="9" id="KW-1185">Reference proteome</keyword>
<dbReference type="CDD" id="cd08274">
    <property type="entry name" value="MDR9"/>
    <property type="match status" value="1"/>
</dbReference>
<name>A0ABS5Q4Q4_9PSED</name>
<sequence>MAGVQLVGHGGLDQLHYRQDLPVPRPAAGEVLIRVGAAALNNTDVNTRIGWYSKAVTGDTNSGAAAGFAATVDADAGWAGAPLQLPRIQGADCCGEIVAVGAGVEPTRIGERVLVRTMQQAPGPGAAFGCITLGSECDGGFAQYCAVRADESFAVNCALSDVELASFPCAYSTAENMLERAGLKAGERVLITGASGGVGSAAVQLAKRRGACVIAVCGRDKMDEVARLGADRVIPRGADLVAELGRDSVALVVDLVAGAQWPELLELLQRGGRYAVAGAIAGPLVELDVRTLYLKDLSFFGCTYQPRAVFENLVRYIERGEISPVVARSYPLAEIVQAQQDFMAKKFVGKLVLVPPRET</sequence>
<dbReference type="Pfam" id="PF00107">
    <property type="entry name" value="ADH_zinc_N"/>
    <property type="match status" value="1"/>
</dbReference>
<comment type="caution">
    <text evidence="8">The sequence shown here is derived from an EMBL/GenBank/DDBJ whole genome shotgun (WGS) entry which is preliminary data.</text>
</comment>
<dbReference type="SUPFAM" id="SSF50129">
    <property type="entry name" value="GroES-like"/>
    <property type="match status" value="1"/>
</dbReference>
<dbReference type="Pfam" id="PF08240">
    <property type="entry name" value="ADH_N"/>
    <property type="match status" value="1"/>
</dbReference>
<dbReference type="PANTHER" id="PTHR44154">
    <property type="entry name" value="QUINONE OXIDOREDUCTASE"/>
    <property type="match status" value="1"/>
</dbReference>
<evidence type="ECO:0000313" key="8">
    <source>
        <dbReference type="EMBL" id="MBS7663730.1"/>
    </source>
</evidence>
<keyword evidence="6" id="KW-0007">Acetylation</keyword>
<evidence type="ECO:0000256" key="5">
    <source>
        <dbReference type="ARBA" id="ARBA00022884"/>
    </source>
</evidence>
<dbReference type="InterPro" id="IPR013154">
    <property type="entry name" value="ADH-like_N"/>
</dbReference>
<dbReference type="PROSITE" id="PS01162">
    <property type="entry name" value="QOR_ZETA_CRYSTAL"/>
    <property type="match status" value="1"/>
</dbReference>
<dbReference type="InterPro" id="IPR036291">
    <property type="entry name" value="NAD(P)-bd_dom_sf"/>
</dbReference>
<keyword evidence="5" id="KW-0694">RNA-binding</keyword>
<dbReference type="Proteomes" id="UP001196601">
    <property type="component" value="Unassembled WGS sequence"/>
</dbReference>
<comment type="subcellular location">
    <subcellularLocation>
        <location evidence="1">Cytoplasm</location>
    </subcellularLocation>
</comment>
<accession>A0ABS5Q4Q4</accession>
<dbReference type="SUPFAM" id="SSF51735">
    <property type="entry name" value="NAD(P)-binding Rossmann-fold domains"/>
    <property type="match status" value="1"/>
</dbReference>
<protein>
    <submittedName>
        <fullName evidence="8">Alcohol dehydrogenase family protein</fullName>
    </submittedName>
</protein>
<evidence type="ECO:0000259" key="7">
    <source>
        <dbReference type="SMART" id="SM00829"/>
    </source>
</evidence>
<evidence type="ECO:0000256" key="4">
    <source>
        <dbReference type="ARBA" id="ARBA00022857"/>
    </source>
</evidence>
<keyword evidence="3" id="KW-0963">Cytoplasm</keyword>
<gene>
    <name evidence="8" type="ORF">I0D00_17530</name>
</gene>
<dbReference type="InterPro" id="IPR002364">
    <property type="entry name" value="Quin_OxRdtase/zeta-crystal_CS"/>
</dbReference>